<keyword evidence="10" id="KW-1185">Reference proteome</keyword>
<dbReference type="GO" id="GO:0034632">
    <property type="term" value="F:retinol transmembrane transporter activity"/>
    <property type="evidence" value="ECO:0007669"/>
    <property type="project" value="InterPro"/>
</dbReference>
<protein>
    <submittedName>
        <fullName evidence="9">Uncharacterized protein</fullName>
    </submittedName>
</protein>
<dbReference type="EMBL" id="JAZGQO010000006">
    <property type="protein sequence ID" value="KAK6185354.1"/>
    <property type="molecule type" value="Genomic_DNA"/>
</dbReference>
<evidence type="ECO:0000256" key="2">
    <source>
        <dbReference type="ARBA" id="ARBA00022448"/>
    </source>
</evidence>
<keyword evidence="5 8" id="KW-1133">Transmembrane helix</keyword>
<evidence type="ECO:0000313" key="9">
    <source>
        <dbReference type="EMBL" id="KAK6185354.1"/>
    </source>
</evidence>
<comment type="subcellular location">
    <subcellularLocation>
        <location evidence="1">Cell membrane</location>
        <topology evidence="1">Multi-pass membrane protein</topology>
    </subcellularLocation>
</comment>
<feature type="transmembrane region" description="Helical" evidence="8">
    <location>
        <begin position="87"/>
        <end position="108"/>
    </location>
</feature>
<accession>A0AAN8PXN5</accession>
<organism evidence="9 10">
    <name type="scientific">Patella caerulea</name>
    <name type="common">Rayed Mediterranean limpet</name>
    <dbReference type="NCBI Taxonomy" id="87958"/>
    <lineage>
        <taxon>Eukaryota</taxon>
        <taxon>Metazoa</taxon>
        <taxon>Spiralia</taxon>
        <taxon>Lophotrochozoa</taxon>
        <taxon>Mollusca</taxon>
        <taxon>Gastropoda</taxon>
        <taxon>Patellogastropoda</taxon>
        <taxon>Patelloidea</taxon>
        <taxon>Patellidae</taxon>
        <taxon>Patella</taxon>
    </lineage>
</organism>
<dbReference type="PANTHER" id="PTHR21444">
    <property type="entry name" value="COILED-COIL DOMAIN-CONTAINING PROTEIN 180"/>
    <property type="match status" value="1"/>
</dbReference>
<evidence type="ECO:0000256" key="1">
    <source>
        <dbReference type="ARBA" id="ARBA00004651"/>
    </source>
</evidence>
<evidence type="ECO:0000256" key="4">
    <source>
        <dbReference type="ARBA" id="ARBA00022692"/>
    </source>
</evidence>
<proteinExistence type="predicted"/>
<sequence length="425" mass="48469">MAPINMIRLIDFTHNNKSKYEVPDLACYPTISLKEFTHFSVGPALLIVLFLSVFERRKNSRGSKWYSGRPGLLVPVNLLDGDEDRMAFAAAFGSTATNCLTLIQGHFIPPDCPMWFKIFYAMLAVIEMGVDYYPFFACLSKKHSVIDSLIGLAYSVLWFLVNLAHVFECSGDTTRWVFRGQPIVIQLPVLICLMYLISVFFSRILTTGLKFLVKIFTGRLMDTTQTISNEQLLKATDTQEASGLTKFQVLHVKELLKGKNSSLPSLEQLERLNGSIWSLIRYRHDPTYRFSTRVTSTFTVALLCLYEFALMSFLTVDKTLDTIQNTFDTVDKSTLIQTFGAEILNQLDLLINTMRGESSTSRLIIFKLGLQQLVLTIKIKRLNIALGIKLIYCQNDKDKTIYAYFFSWLFRGQVQVTLNSREFTL</sequence>
<reference evidence="9 10" key="1">
    <citation type="submission" date="2024-01" db="EMBL/GenBank/DDBJ databases">
        <title>The genome of the rayed Mediterranean limpet Patella caerulea (Linnaeus, 1758).</title>
        <authorList>
            <person name="Anh-Thu Weber A."/>
            <person name="Halstead-Nussloch G."/>
        </authorList>
    </citation>
    <scope>NUCLEOTIDE SEQUENCE [LARGE SCALE GENOMIC DNA]</scope>
    <source>
        <strain evidence="9">AATW-2023a</strain>
        <tissue evidence="9">Whole specimen</tissue>
    </source>
</reference>
<comment type="caution">
    <text evidence="9">The sequence shown here is derived from an EMBL/GenBank/DDBJ whole genome shotgun (WGS) entry which is preliminary data.</text>
</comment>
<dbReference type="GO" id="GO:0071939">
    <property type="term" value="P:vitamin A import into cell"/>
    <property type="evidence" value="ECO:0007669"/>
    <property type="project" value="TreeGrafter"/>
</dbReference>
<evidence type="ECO:0000256" key="5">
    <source>
        <dbReference type="ARBA" id="ARBA00022989"/>
    </source>
</evidence>
<keyword evidence="7" id="KW-0675">Receptor</keyword>
<keyword evidence="2" id="KW-0813">Transport</keyword>
<evidence type="ECO:0000313" key="10">
    <source>
        <dbReference type="Proteomes" id="UP001347796"/>
    </source>
</evidence>
<feature type="transmembrane region" description="Helical" evidence="8">
    <location>
        <begin position="114"/>
        <end position="133"/>
    </location>
</feature>
<dbReference type="GO" id="GO:0038023">
    <property type="term" value="F:signaling receptor activity"/>
    <property type="evidence" value="ECO:0007669"/>
    <property type="project" value="InterPro"/>
</dbReference>
<feature type="transmembrane region" description="Helical" evidence="8">
    <location>
        <begin position="36"/>
        <end position="54"/>
    </location>
</feature>
<keyword evidence="3" id="KW-1003">Cell membrane</keyword>
<name>A0AAN8PXN5_PATCE</name>
<gene>
    <name evidence="9" type="ORF">SNE40_007607</name>
</gene>
<feature type="transmembrane region" description="Helical" evidence="8">
    <location>
        <begin position="145"/>
        <end position="163"/>
    </location>
</feature>
<keyword evidence="6 8" id="KW-0472">Membrane</keyword>
<dbReference type="PANTHER" id="PTHR21444:SF15">
    <property type="entry name" value="RECEPTOR FOR RETINOL UPTAKE STRA6"/>
    <property type="match status" value="1"/>
</dbReference>
<dbReference type="GO" id="GO:0005886">
    <property type="term" value="C:plasma membrane"/>
    <property type="evidence" value="ECO:0007669"/>
    <property type="project" value="UniProtKB-SubCell"/>
</dbReference>
<keyword evidence="4 8" id="KW-0812">Transmembrane</keyword>
<evidence type="ECO:0000256" key="7">
    <source>
        <dbReference type="ARBA" id="ARBA00023170"/>
    </source>
</evidence>
<evidence type="ECO:0000256" key="3">
    <source>
        <dbReference type="ARBA" id="ARBA00022475"/>
    </source>
</evidence>
<feature type="transmembrane region" description="Helical" evidence="8">
    <location>
        <begin position="183"/>
        <end position="205"/>
    </location>
</feature>
<dbReference type="Pfam" id="PF14752">
    <property type="entry name" value="RBP_receptor"/>
    <property type="match status" value="1"/>
</dbReference>
<dbReference type="Proteomes" id="UP001347796">
    <property type="component" value="Unassembled WGS sequence"/>
</dbReference>
<feature type="transmembrane region" description="Helical" evidence="8">
    <location>
        <begin position="290"/>
        <end position="314"/>
    </location>
</feature>
<dbReference type="AlphaFoldDB" id="A0AAN8PXN5"/>
<dbReference type="InterPro" id="IPR026612">
    <property type="entry name" value="STRA6-like"/>
</dbReference>
<evidence type="ECO:0000256" key="8">
    <source>
        <dbReference type="SAM" id="Phobius"/>
    </source>
</evidence>
<evidence type="ECO:0000256" key="6">
    <source>
        <dbReference type="ARBA" id="ARBA00023136"/>
    </source>
</evidence>